<comment type="caution">
    <text evidence="1">The sequence shown here is derived from an EMBL/GenBank/DDBJ whole genome shotgun (WGS) entry which is preliminary data.</text>
</comment>
<evidence type="ECO:0000313" key="2">
    <source>
        <dbReference type="Proteomes" id="UP000805193"/>
    </source>
</evidence>
<proteinExistence type="predicted"/>
<evidence type="ECO:0000313" key="1">
    <source>
        <dbReference type="EMBL" id="KAG0428946.1"/>
    </source>
</evidence>
<protein>
    <submittedName>
        <fullName evidence="1">Uncharacterized protein</fullName>
    </submittedName>
</protein>
<dbReference type="Proteomes" id="UP000805193">
    <property type="component" value="Unassembled WGS sequence"/>
</dbReference>
<name>A0AC60Q581_IXOPE</name>
<keyword evidence="2" id="KW-1185">Reference proteome</keyword>
<sequence length="1123" mass="123406">MDSARSWVLAAASCWINTFAFALFRASPVIYVGIMGTFRVTRQEAAWPLFLSGVFYSAMALGAGLLARRVAIWKLTLSGCLLSSLSVSVCFFANGIPYLTFFLGATHGCGIACLTLCNTVISQHFCRYRTVASGISNAGFTLGSFLYPPLLQFFLDEYGTKASLLLCGCVMLNATAGALLHRLPPSAPRKPVASFDIAATRLNCPRNDNTCGITRQDISDKSTNLFENEVGFASEMDDRLEEEDLTVCTDLADAEATGHLLEKNEAEALRQAGEPEEKCALKKGPLRKQHDRVFKTTLGTMSTGLLSFLWLPKFYLIAAAQAQVVINMSTYLTVIVDLAMDRDISKWDSVFLLFFYATADLLARIGSGWITDKGLLKRSIMMALSFLLWSTSLFLMPLCYSFYLLAVLSFVAGLCNGATFIITPVLFMELVGVGKFSVCFGTACLLVGVPLMTLPALIGPILPDWRPDKPHRITMVVGVFARERSTVLRRRLQEFLNRKVASLPEKLGRLKTERRGRHTNRRSQSNGRVNVTLTFGWLGAQSRDPFAAFDWLHRLVAEEIAEAGQRPNKNCLPGAYPRQQRWQSWKRATVMDSPRSWAVAAACCWMNVFGFGLVRSAGVVYVGILETFSVSREQASWPVNLSIVCYMTAGPFVGLLARHIAAWKLTMGGCIVGSLAVSACFLVHSVAYLNVLLGVIHGTSISFLLVFVVVINQHFLKYRAMASGISHAGFSLGAIIFSPLTHVLFNEYGLRGSLLLCGAIMLNSTVGVFLQRPPPASKLKLAQKRLILEQTIESNPPKQKIIKLPVSFVTCEPQEIGKESLVDKKIDVKKHDDAGIDHSVTKTMLGGNEAETGRHTGQDEKSENKHQHFHPHDLASKQIAEATNLEPTKGQSSSGSVLSFFTFPSFYLIAASQVLVFFIMGTYTTIIVDFSVDNGISRWYAISLVSLYNATDMIARFGSGLITDRGFLNKSTMMALHFALWSVSLVLTPFCTAYYCQVVLALVGGWCNGCTMILIVVFFVELVGIDNLGVTFGVGIFLSGACGFLRPSLIGYFRDHHGDYEGLFDVLAAFSGFMSLLWLCTIVKDTLLRAHGRGASKLDGSVAATKRSPSWFYSQFKVIKNAM</sequence>
<gene>
    <name evidence="1" type="ORF">HPB47_024104</name>
</gene>
<reference evidence="1 2" key="1">
    <citation type="journal article" date="2020" name="Cell">
        <title>Large-Scale Comparative Analyses of Tick Genomes Elucidate Their Genetic Diversity and Vector Capacities.</title>
        <authorList>
            <consortium name="Tick Genome and Microbiome Consortium (TIGMIC)"/>
            <person name="Jia N."/>
            <person name="Wang J."/>
            <person name="Shi W."/>
            <person name="Du L."/>
            <person name="Sun Y."/>
            <person name="Zhan W."/>
            <person name="Jiang J.F."/>
            <person name="Wang Q."/>
            <person name="Zhang B."/>
            <person name="Ji P."/>
            <person name="Bell-Sakyi L."/>
            <person name="Cui X.M."/>
            <person name="Yuan T.T."/>
            <person name="Jiang B.G."/>
            <person name="Yang W.F."/>
            <person name="Lam T.T."/>
            <person name="Chang Q.C."/>
            <person name="Ding S.J."/>
            <person name="Wang X.J."/>
            <person name="Zhu J.G."/>
            <person name="Ruan X.D."/>
            <person name="Zhao L."/>
            <person name="Wei J.T."/>
            <person name="Ye R.Z."/>
            <person name="Que T.C."/>
            <person name="Du C.H."/>
            <person name="Zhou Y.H."/>
            <person name="Cheng J.X."/>
            <person name="Dai P.F."/>
            <person name="Guo W.B."/>
            <person name="Han X.H."/>
            <person name="Huang E.J."/>
            <person name="Li L.F."/>
            <person name="Wei W."/>
            <person name="Gao Y.C."/>
            <person name="Liu J.Z."/>
            <person name="Shao H.Z."/>
            <person name="Wang X."/>
            <person name="Wang C.C."/>
            <person name="Yang T.C."/>
            <person name="Huo Q.B."/>
            <person name="Li W."/>
            <person name="Chen H.Y."/>
            <person name="Chen S.E."/>
            <person name="Zhou L.G."/>
            <person name="Ni X.B."/>
            <person name="Tian J.H."/>
            <person name="Sheng Y."/>
            <person name="Liu T."/>
            <person name="Pan Y.S."/>
            <person name="Xia L.Y."/>
            <person name="Li J."/>
            <person name="Zhao F."/>
            <person name="Cao W.C."/>
        </authorList>
    </citation>
    <scope>NUCLEOTIDE SEQUENCE [LARGE SCALE GENOMIC DNA]</scope>
    <source>
        <strain evidence="1">Iper-2018</strain>
    </source>
</reference>
<accession>A0AC60Q581</accession>
<organism evidence="1 2">
    <name type="scientific">Ixodes persulcatus</name>
    <name type="common">Taiga tick</name>
    <dbReference type="NCBI Taxonomy" id="34615"/>
    <lineage>
        <taxon>Eukaryota</taxon>
        <taxon>Metazoa</taxon>
        <taxon>Ecdysozoa</taxon>
        <taxon>Arthropoda</taxon>
        <taxon>Chelicerata</taxon>
        <taxon>Arachnida</taxon>
        <taxon>Acari</taxon>
        <taxon>Parasitiformes</taxon>
        <taxon>Ixodida</taxon>
        <taxon>Ixodoidea</taxon>
        <taxon>Ixodidae</taxon>
        <taxon>Ixodinae</taxon>
        <taxon>Ixodes</taxon>
    </lineage>
</organism>
<dbReference type="EMBL" id="JABSTQ010009460">
    <property type="protein sequence ID" value="KAG0428946.1"/>
    <property type="molecule type" value="Genomic_DNA"/>
</dbReference>